<keyword evidence="3" id="KW-1185">Reference proteome</keyword>
<accession>A0A016QM16</accession>
<evidence type="ECO:0000256" key="1">
    <source>
        <dbReference type="SAM" id="Phobius"/>
    </source>
</evidence>
<keyword evidence="1" id="KW-0812">Transmembrane</keyword>
<reference evidence="2 3" key="1">
    <citation type="submission" date="2014-03" db="EMBL/GenBank/DDBJ databases">
        <title>Draft genome sequence of Deinococcus phoenicis 1P10ME.</title>
        <authorList>
            <person name="Stepanov V.G."/>
            <person name="Vaishampayan P."/>
            <person name="Venkateswaran K."/>
            <person name="Fox G.E."/>
        </authorList>
    </citation>
    <scope>NUCLEOTIDE SEQUENCE [LARGE SCALE GENOMIC DNA]</scope>
    <source>
        <strain evidence="2 3">1P10ME</strain>
    </source>
</reference>
<dbReference type="PATRIC" id="fig|1476583.3.peg.3048"/>
<evidence type="ECO:0000313" key="2">
    <source>
        <dbReference type="EMBL" id="EYB66927.1"/>
    </source>
</evidence>
<keyword evidence="1" id="KW-1133">Transmembrane helix</keyword>
<comment type="caution">
    <text evidence="2">The sequence shown here is derived from an EMBL/GenBank/DDBJ whole genome shotgun (WGS) entry which is preliminary data.</text>
</comment>
<evidence type="ECO:0000313" key="3">
    <source>
        <dbReference type="Proteomes" id="UP000020492"/>
    </source>
</evidence>
<gene>
    <name evidence="2" type="ORF">DEIPH_ctg062orf0002</name>
</gene>
<evidence type="ECO:0008006" key="4">
    <source>
        <dbReference type="Google" id="ProtNLM"/>
    </source>
</evidence>
<feature type="transmembrane region" description="Helical" evidence="1">
    <location>
        <begin position="49"/>
        <end position="66"/>
    </location>
</feature>
<dbReference type="EMBL" id="JHAC01000059">
    <property type="protein sequence ID" value="EYB66927.1"/>
    <property type="molecule type" value="Genomic_DNA"/>
</dbReference>
<name>A0A016QM16_9DEIO</name>
<feature type="transmembrane region" description="Helical" evidence="1">
    <location>
        <begin position="73"/>
        <end position="92"/>
    </location>
</feature>
<proteinExistence type="predicted"/>
<dbReference type="AlphaFoldDB" id="A0A016QM16"/>
<dbReference type="Proteomes" id="UP000020492">
    <property type="component" value="Unassembled WGS sequence"/>
</dbReference>
<organism evidence="2 3">
    <name type="scientific">Deinococcus phoenicis</name>
    <dbReference type="NCBI Taxonomy" id="1476583"/>
    <lineage>
        <taxon>Bacteria</taxon>
        <taxon>Thermotogati</taxon>
        <taxon>Deinococcota</taxon>
        <taxon>Deinococci</taxon>
        <taxon>Deinococcales</taxon>
        <taxon>Deinococcaceae</taxon>
        <taxon>Deinococcus</taxon>
    </lineage>
</organism>
<protein>
    <recommendedName>
        <fullName evidence="4">DoxX family protein</fullName>
    </recommendedName>
</protein>
<sequence>MTHSWRRSIGALRIALATLHLGVAFISFHRPHLVDLVEGYAGFREIAGTTTWGAWALGIGLGLLLIPRGQPLLILWQFASAAFFLLFGILVTNGPAALNWGSGVYGLLGVWSAVLAYATADDWFRMNRWPQRFRAWLAGKWGPRGGG</sequence>
<keyword evidence="1" id="KW-0472">Membrane</keyword>
<dbReference type="STRING" id="1476583.DEIPH_ctg062orf0002"/>
<feature type="transmembrane region" description="Helical" evidence="1">
    <location>
        <begin position="104"/>
        <end position="124"/>
    </location>
</feature>
<feature type="transmembrane region" description="Helical" evidence="1">
    <location>
        <begin position="12"/>
        <end position="29"/>
    </location>
</feature>